<protein>
    <submittedName>
        <fullName evidence="2">Type II toxin-antitoxin system VapB family antitoxin</fullName>
    </submittedName>
</protein>
<dbReference type="Pfam" id="PF07704">
    <property type="entry name" value="PSK_trans_fac"/>
    <property type="match status" value="1"/>
</dbReference>
<evidence type="ECO:0000313" key="3">
    <source>
        <dbReference type="Proteomes" id="UP001419910"/>
    </source>
</evidence>
<sequence>MGLSIKHGEIERMIRQLANKRQSSMVQAIGVAVRRELEREGMTPLTDEEVARRIATVRALQDRIARDGIDRSRNEDDILGYDRDGITEQPYLS</sequence>
<gene>
    <name evidence="2" type="ORF">ABC974_22455</name>
</gene>
<reference evidence="2 3" key="1">
    <citation type="submission" date="2024-05" db="EMBL/GenBank/DDBJ databases">
        <authorList>
            <person name="Liu Q."/>
            <person name="Xin Y.-H."/>
        </authorList>
    </citation>
    <scope>NUCLEOTIDE SEQUENCE [LARGE SCALE GENOMIC DNA]</scope>
    <source>
        <strain evidence="2 3">CGMCC 1.10181</strain>
    </source>
</reference>
<feature type="compositionally biased region" description="Basic and acidic residues" evidence="1">
    <location>
        <begin position="74"/>
        <end position="86"/>
    </location>
</feature>
<accession>A0ABU9Y9C3</accession>
<evidence type="ECO:0000256" key="1">
    <source>
        <dbReference type="SAM" id="MobiDB-lite"/>
    </source>
</evidence>
<dbReference type="Proteomes" id="UP001419910">
    <property type="component" value="Unassembled WGS sequence"/>
</dbReference>
<proteinExistence type="predicted"/>
<dbReference type="RefSeq" id="WP_343892024.1">
    <property type="nucleotide sequence ID" value="NZ_BAAAEH010000049.1"/>
</dbReference>
<keyword evidence="3" id="KW-1185">Reference proteome</keyword>
<comment type="caution">
    <text evidence="2">The sequence shown here is derived from an EMBL/GenBank/DDBJ whole genome shotgun (WGS) entry which is preliminary data.</text>
</comment>
<feature type="region of interest" description="Disordered" evidence="1">
    <location>
        <begin position="74"/>
        <end position="93"/>
    </location>
</feature>
<dbReference type="InterPro" id="IPR011660">
    <property type="entry name" value="VapB-like"/>
</dbReference>
<organism evidence="2 3">
    <name type="scientific">Sphingomonas oligophenolica</name>
    <dbReference type="NCBI Taxonomy" id="301154"/>
    <lineage>
        <taxon>Bacteria</taxon>
        <taxon>Pseudomonadati</taxon>
        <taxon>Pseudomonadota</taxon>
        <taxon>Alphaproteobacteria</taxon>
        <taxon>Sphingomonadales</taxon>
        <taxon>Sphingomonadaceae</taxon>
        <taxon>Sphingomonas</taxon>
    </lineage>
</organism>
<name>A0ABU9Y9C3_9SPHN</name>
<evidence type="ECO:0000313" key="2">
    <source>
        <dbReference type="EMBL" id="MEN2792409.1"/>
    </source>
</evidence>
<dbReference type="EMBL" id="JBDIME010000028">
    <property type="protein sequence ID" value="MEN2792409.1"/>
    <property type="molecule type" value="Genomic_DNA"/>
</dbReference>